<name>A0ABZ0KIL4_STRC4</name>
<protein>
    <submittedName>
        <fullName evidence="2">Uncharacterized protein</fullName>
    </submittedName>
</protein>
<feature type="region of interest" description="Disordered" evidence="1">
    <location>
        <begin position="1"/>
        <end position="71"/>
    </location>
</feature>
<reference evidence="2 3" key="1">
    <citation type="journal article" date="2021" name="J. Microbiol. Biotechnol.">
        <title>An Efficient Markerless Deletion System Suitable for the Industrial Strains of Streptomyces.</title>
        <authorList>
            <person name="Dong J."/>
            <person name="Wei J."/>
            <person name="Li H."/>
            <person name="Zhao S."/>
            <person name="Guan W."/>
        </authorList>
    </citation>
    <scope>NUCLEOTIDE SEQUENCE [LARGE SCALE GENOMIC DNA]</scope>
    <source>
        <strain evidence="2 3">CICC 11043</strain>
    </source>
</reference>
<dbReference type="Proteomes" id="UP001305002">
    <property type="component" value="Chromosome"/>
</dbReference>
<reference evidence="2 3" key="2">
    <citation type="journal article" date="2024" name="Microb. Biotechnol.">
        <title>The involvement of multiple ABC transporters in daunorubicin efflux in Streptomyces coeruleorubidus.</title>
        <authorList>
            <person name="Dong J."/>
            <person name="Ning J."/>
            <person name="Tian Y."/>
            <person name="Li H."/>
            <person name="Chen H."/>
            <person name="Guan W."/>
        </authorList>
    </citation>
    <scope>NUCLEOTIDE SEQUENCE [LARGE SCALE GENOMIC DNA]</scope>
    <source>
        <strain evidence="2 3">CICC 11043</strain>
    </source>
</reference>
<keyword evidence="3" id="KW-1185">Reference proteome</keyword>
<evidence type="ECO:0000256" key="1">
    <source>
        <dbReference type="SAM" id="MobiDB-lite"/>
    </source>
</evidence>
<gene>
    <name evidence="2" type="ORF">R5U08_27225</name>
</gene>
<sequence length="71" mass="7549">MTMAERRGTVRVRPRPTEGPGQDSAATRHASATVRPTGRAAAATCREGRTSGGMSWRPDEGAHLRPHVVAT</sequence>
<organism evidence="2 3">
    <name type="scientific">Streptomyces coeruleorubidus</name>
    <dbReference type="NCBI Taxonomy" id="116188"/>
    <lineage>
        <taxon>Bacteria</taxon>
        <taxon>Bacillati</taxon>
        <taxon>Actinomycetota</taxon>
        <taxon>Actinomycetes</taxon>
        <taxon>Kitasatosporales</taxon>
        <taxon>Streptomycetaceae</taxon>
        <taxon>Streptomyces</taxon>
    </lineage>
</organism>
<dbReference type="EMBL" id="CP137524">
    <property type="protein sequence ID" value="WOT37611.1"/>
    <property type="molecule type" value="Genomic_DNA"/>
</dbReference>
<evidence type="ECO:0000313" key="3">
    <source>
        <dbReference type="Proteomes" id="UP001305002"/>
    </source>
</evidence>
<accession>A0ABZ0KIL4</accession>
<evidence type="ECO:0000313" key="2">
    <source>
        <dbReference type="EMBL" id="WOT37611.1"/>
    </source>
</evidence>
<dbReference type="RefSeq" id="WP_317926920.1">
    <property type="nucleotide sequence ID" value="NZ_CP137524.1"/>
</dbReference>
<proteinExistence type="predicted"/>